<reference evidence="2 3" key="1">
    <citation type="submission" date="2021-01" db="EMBL/GenBank/DDBJ databases">
        <title>Brevundimonas vitis sp. nov., an bacterium isolated from grape (Vitis vinifera).</title>
        <authorList>
            <person name="Jiang L."/>
            <person name="Lee J."/>
        </authorList>
    </citation>
    <scope>NUCLEOTIDE SEQUENCE [LARGE SCALE GENOMIC DNA]</scope>
    <source>
        <strain evidence="2 3">GRTSA-9</strain>
    </source>
</reference>
<gene>
    <name evidence="2" type="ORF">JIP62_07480</name>
</gene>
<dbReference type="SUPFAM" id="SSF54975">
    <property type="entry name" value="Acylphosphatase/BLUF domain-like"/>
    <property type="match status" value="1"/>
</dbReference>
<evidence type="ECO:0000259" key="1">
    <source>
        <dbReference type="PROSITE" id="PS50925"/>
    </source>
</evidence>
<dbReference type="SMART" id="SM01034">
    <property type="entry name" value="BLUF"/>
    <property type="match status" value="1"/>
</dbReference>
<dbReference type="Proteomes" id="UP000595448">
    <property type="component" value="Chromosome"/>
</dbReference>
<keyword evidence="3" id="KW-1185">Reference proteome</keyword>
<accession>A0ABX7BR17</accession>
<proteinExistence type="predicted"/>
<protein>
    <submittedName>
        <fullName evidence="2">BLUF domain-containing protein</fullName>
    </submittedName>
</protein>
<dbReference type="InterPro" id="IPR007024">
    <property type="entry name" value="BLUF_domain"/>
</dbReference>
<dbReference type="InterPro" id="IPR036046">
    <property type="entry name" value="Acylphosphatase-like_dom_sf"/>
</dbReference>
<name>A0ABX7BR17_9CAUL</name>
<sequence>MLYRVIYAAETLGATGTSLLSLAQILGVSERNNARDEITSRMLIHDGQVLQAAEGRRADLDRLKKRLTADPRLGELRTISERPISARSFTETMGLRRLPQDFAQEVLAGRPLWALTPSEAEQLLGEESEVLSAVA</sequence>
<dbReference type="PROSITE" id="PS50925">
    <property type="entry name" value="BLUF"/>
    <property type="match status" value="1"/>
</dbReference>
<dbReference type="Pfam" id="PF04940">
    <property type="entry name" value="BLUF"/>
    <property type="match status" value="1"/>
</dbReference>
<dbReference type="Gene3D" id="3.30.70.100">
    <property type="match status" value="1"/>
</dbReference>
<organism evidence="2 3">
    <name type="scientific">Brevundimonas vitisensis</name>
    <dbReference type="NCBI Taxonomy" id="2800818"/>
    <lineage>
        <taxon>Bacteria</taxon>
        <taxon>Pseudomonadati</taxon>
        <taxon>Pseudomonadota</taxon>
        <taxon>Alphaproteobacteria</taxon>
        <taxon>Caulobacterales</taxon>
        <taxon>Caulobacteraceae</taxon>
        <taxon>Brevundimonas</taxon>
    </lineage>
</organism>
<dbReference type="RefSeq" id="WP_201104409.1">
    <property type="nucleotide sequence ID" value="NZ_CP067977.1"/>
</dbReference>
<dbReference type="EMBL" id="CP067977">
    <property type="protein sequence ID" value="QQQ19915.1"/>
    <property type="molecule type" value="Genomic_DNA"/>
</dbReference>
<evidence type="ECO:0000313" key="2">
    <source>
        <dbReference type="EMBL" id="QQQ19915.1"/>
    </source>
</evidence>
<evidence type="ECO:0000313" key="3">
    <source>
        <dbReference type="Proteomes" id="UP000595448"/>
    </source>
</evidence>
<feature type="domain" description="BLUF" evidence="1">
    <location>
        <begin position="2"/>
        <end position="96"/>
    </location>
</feature>